<dbReference type="OrthoDB" id="5322100at2759"/>
<dbReference type="GO" id="GO:0005509">
    <property type="term" value="F:calcium ion binding"/>
    <property type="evidence" value="ECO:0007669"/>
    <property type="project" value="InterPro"/>
</dbReference>
<evidence type="ECO:0000259" key="11">
    <source>
        <dbReference type="Pfam" id="PF20519"/>
    </source>
</evidence>
<evidence type="ECO:0000259" key="10">
    <source>
        <dbReference type="Pfam" id="PF08016"/>
    </source>
</evidence>
<keyword evidence="5 9" id="KW-0472">Membrane</keyword>
<dbReference type="Pfam" id="PF20519">
    <property type="entry name" value="Polycystin_dom"/>
    <property type="match status" value="1"/>
</dbReference>
<dbReference type="InterPro" id="IPR029033">
    <property type="entry name" value="His_PPase_superfam"/>
</dbReference>
<keyword evidence="3 9" id="KW-0812">Transmembrane</keyword>
<feature type="transmembrane region" description="Helical" evidence="9">
    <location>
        <begin position="95"/>
        <end position="117"/>
    </location>
</feature>
<dbReference type="SUPFAM" id="SSF53254">
    <property type="entry name" value="Phosphoglycerate mutase-like"/>
    <property type="match status" value="1"/>
</dbReference>
<gene>
    <name evidence="12" type="primary">Dana\GF10757</name>
    <name evidence="12" type="synonym">dana_GLEANR_10715</name>
    <name evidence="12" type="ORF">GF10757</name>
</gene>
<dbReference type="CDD" id="cd07061">
    <property type="entry name" value="HP_HAP_like"/>
    <property type="match status" value="1"/>
</dbReference>
<dbReference type="Pfam" id="PF08016">
    <property type="entry name" value="PKD_channel"/>
    <property type="match status" value="1"/>
</dbReference>
<keyword evidence="6" id="KW-0325">Glycoprotein</keyword>
<dbReference type="InParanoid" id="B3M7J9"/>
<dbReference type="AlphaFoldDB" id="B3M7J9"/>
<evidence type="ECO:0000313" key="12">
    <source>
        <dbReference type="EMBL" id="EDV40927.2"/>
    </source>
</evidence>
<evidence type="ECO:0000256" key="1">
    <source>
        <dbReference type="ARBA" id="ARBA00004141"/>
    </source>
</evidence>
<dbReference type="InterPro" id="IPR000560">
    <property type="entry name" value="His_Pase_clade-2"/>
</dbReference>
<dbReference type="GO" id="GO:0016791">
    <property type="term" value="F:phosphatase activity"/>
    <property type="evidence" value="ECO:0007669"/>
    <property type="project" value="UniProtKB-ARBA"/>
</dbReference>
<feature type="transmembrane region" description="Helical" evidence="9">
    <location>
        <begin position="584"/>
        <end position="602"/>
    </location>
</feature>
<dbReference type="InterPro" id="IPR033379">
    <property type="entry name" value="Acid_Pase_AS"/>
</dbReference>
<keyword evidence="13" id="KW-1185">Reference proteome</keyword>
<accession>B3M7J9</accession>
<dbReference type="InterPro" id="IPR051223">
    <property type="entry name" value="Polycystin"/>
</dbReference>
<organism evidence="12 13">
    <name type="scientific">Drosophila ananassae</name>
    <name type="common">Fruit fly</name>
    <dbReference type="NCBI Taxonomy" id="7217"/>
    <lineage>
        <taxon>Eukaryota</taxon>
        <taxon>Metazoa</taxon>
        <taxon>Ecdysozoa</taxon>
        <taxon>Arthropoda</taxon>
        <taxon>Hexapoda</taxon>
        <taxon>Insecta</taxon>
        <taxon>Pterygota</taxon>
        <taxon>Neoptera</taxon>
        <taxon>Endopterygota</taxon>
        <taxon>Diptera</taxon>
        <taxon>Brachycera</taxon>
        <taxon>Muscomorpha</taxon>
        <taxon>Ephydroidea</taxon>
        <taxon>Drosophilidae</taxon>
        <taxon>Drosophila</taxon>
        <taxon>Sophophora</taxon>
    </lineage>
</organism>
<dbReference type="GO" id="GO:0015275">
    <property type="term" value="F:stretch-activated, monoatomic cation-selective, calcium channel activity"/>
    <property type="evidence" value="ECO:0007669"/>
    <property type="project" value="EnsemblMetazoa"/>
</dbReference>
<dbReference type="PANTHER" id="PTHR10877:SF183">
    <property type="entry name" value="AT14535P-RELATED"/>
    <property type="match status" value="1"/>
</dbReference>
<evidence type="ECO:0000256" key="6">
    <source>
        <dbReference type="ARBA" id="ARBA00023180"/>
    </source>
</evidence>
<evidence type="ECO:0000256" key="3">
    <source>
        <dbReference type="ARBA" id="ARBA00022692"/>
    </source>
</evidence>
<dbReference type="PANTHER" id="PTHR10877">
    <property type="entry name" value="POLYCYSTIN FAMILY MEMBER"/>
    <property type="match status" value="1"/>
</dbReference>
<comment type="similarity">
    <text evidence="2">Belongs to the polycystin family.</text>
</comment>
<dbReference type="InterPro" id="IPR003915">
    <property type="entry name" value="PKD_2"/>
</dbReference>
<feature type="transmembrane region" description="Helical" evidence="9">
    <location>
        <begin position="426"/>
        <end position="447"/>
    </location>
</feature>
<protein>
    <submittedName>
        <fullName evidence="12">Uncharacterized protein</fullName>
    </submittedName>
</protein>
<feature type="transmembrane region" description="Helical" evidence="9">
    <location>
        <begin position="459"/>
        <end position="479"/>
    </location>
</feature>
<reference evidence="12 13" key="1">
    <citation type="journal article" date="2007" name="Nature">
        <title>Evolution of genes and genomes on the Drosophila phylogeny.</title>
        <authorList>
            <consortium name="Drosophila 12 Genomes Consortium"/>
            <person name="Clark A.G."/>
            <person name="Eisen M.B."/>
            <person name="Smith D.R."/>
            <person name="Bergman C.M."/>
            <person name="Oliver B."/>
            <person name="Markow T.A."/>
            <person name="Kaufman T.C."/>
            <person name="Kellis M."/>
            <person name="Gelbart W."/>
            <person name="Iyer V.N."/>
            <person name="Pollard D.A."/>
            <person name="Sackton T.B."/>
            <person name="Larracuente A.M."/>
            <person name="Singh N.D."/>
            <person name="Abad J.P."/>
            <person name="Abt D.N."/>
            <person name="Adryan B."/>
            <person name="Aguade M."/>
            <person name="Akashi H."/>
            <person name="Anderson W.W."/>
            <person name="Aquadro C.F."/>
            <person name="Ardell D.H."/>
            <person name="Arguello R."/>
            <person name="Artieri C.G."/>
            <person name="Barbash D.A."/>
            <person name="Barker D."/>
            <person name="Barsanti P."/>
            <person name="Batterham P."/>
            <person name="Batzoglou S."/>
            <person name="Begun D."/>
            <person name="Bhutkar A."/>
            <person name="Blanco E."/>
            <person name="Bosak S.A."/>
            <person name="Bradley R.K."/>
            <person name="Brand A.D."/>
            <person name="Brent M.R."/>
            <person name="Brooks A.N."/>
            <person name="Brown R.H."/>
            <person name="Butlin R.K."/>
            <person name="Caggese C."/>
            <person name="Calvi B.R."/>
            <person name="Bernardo de Carvalho A."/>
            <person name="Caspi A."/>
            <person name="Castrezana S."/>
            <person name="Celniker S.E."/>
            <person name="Chang J.L."/>
            <person name="Chapple C."/>
            <person name="Chatterji S."/>
            <person name="Chinwalla A."/>
            <person name="Civetta A."/>
            <person name="Clifton S.W."/>
            <person name="Comeron J.M."/>
            <person name="Costello J.C."/>
            <person name="Coyne J.A."/>
            <person name="Daub J."/>
            <person name="David R.G."/>
            <person name="Delcher A.L."/>
            <person name="Delehaunty K."/>
            <person name="Do C.B."/>
            <person name="Ebling H."/>
            <person name="Edwards K."/>
            <person name="Eickbush T."/>
            <person name="Evans J.D."/>
            <person name="Filipski A."/>
            <person name="Findeiss S."/>
            <person name="Freyhult E."/>
            <person name="Fulton L."/>
            <person name="Fulton R."/>
            <person name="Garcia A.C."/>
            <person name="Gardiner A."/>
            <person name="Garfield D.A."/>
            <person name="Garvin B.E."/>
            <person name="Gibson G."/>
            <person name="Gilbert D."/>
            <person name="Gnerre S."/>
            <person name="Godfrey J."/>
            <person name="Good R."/>
            <person name="Gotea V."/>
            <person name="Gravely B."/>
            <person name="Greenberg A.J."/>
            <person name="Griffiths-Jones S."/>
            <person name="Gross S."/>
            <person name="Guigo R."/>
            <person name="Gustafson E.A."/>
            <person name="Haerty W."/>
            <person name="Hahn M.W."/>
            <person name="Halligan D.L."/>
            <person name="Halpern A.L."/>
            <person name="Halter G.M."/>
            <person name="Han M.V."/>
            <person name="Heger A."/>
            <person name="Hillier L."/>
            <person name="Hinrichs A.S."/>
            <person name="Holmes I."/>
            <person name="Hoskins R.A."/>
            <person name="Hubisz M.J."/>
            <person name="Hultmark D."/>
            <person name="Huntley M.A."/>
            <person name="Jaffe D.B."/>
            <person name="Jagadeeshan S."/>
            <person name="Jeck W.R."/>
            <person name="Johnson J."/>
            <person name="Jones C.D."/>
            <person name="Jordan W.C."/>
            <person name="Karpen G.H."/>
            <person name="Kataoka E."/>
            <person name="Keightley P.D."/>
            <person name="Kheradpour P."/>
            <person name="Kirkness E.F."/>
            <person name="Koerich L.B."/>
            <person name="Kristiansen K."/>
            <person name="Kudrna D."/>
            <person name="Kulathinal R.J."/>
            <person name="Kumar S."/>
            <person name="Kwok R."/>
            <person name="Lander E."/>
            <person name="Langley C.H."/>
            <person name="Lapoint R."/>
            <person name="Lazzaro B.P."/>
            <person name="Lee S.J."/>
            <person name="Levesque L."/>
            <person name="Li R."/>
            <person name="Lin C.F."/>
            <person name="Lin M.F."/>
            <person name="Lindblad-Toh K."/>
            <person name="Llopart A."/>
            <person name="Long M."/>
            <person name="Low L."/>
            <person name="Lozovsky E."/>
            <person name="Lu J."/>
            <person name="Luo M."/>
            <person name="Machado C.A."/>
            <person name="Makalowski W."/>
            <person name="Marzo M."/>
            <person name="Matsuda M."/>
            <person name="Matzkin L."/>
            <person name="McAllister B."/>
            <person name="McBride C.S."/>
            <person name="McKernan B."/>
            <person name="McKernan K."/>
            <person name="Mendez-Lago M."/>
            <person name="Minx P."/>
            <person name="Mollenhauer M.U."/>
            <person name="Montooth K."/>
            <person name="Mount S.M."/>
            <person name="Mu X."/>
            <person name="Myers E."/>
            <person name="Negre B."/>
            <person name="Newfeld S."/>
            <person name="Nielsen R."/>
            <person name="Noor M.A."/>
            <person name="O'Grady P."/>
            <person name="Pachter L."/>
            <person name="Papaceit M."/>
            <person name="Parisi M.J."/>
            <person name="Parisi M."/>
            <person name="Parts L."/>
            <person name="Pedersen J.S."/>
            <person name="Pesole G."/>
            <person name="Phillippy A.M."/>
            <person name="Ponting C.P."/>
            <person name="Pop M."/>
            <person name="Porcelli D."/>
            <person name="Powell J.R."/>
            <person name="Prohaska S."/>
            <person name="Pruitt K."/>
            <person name="Puig M."/>
            <person name="Quesneville H."/>
            <person name="Ram K.R."/>
            <person name="Rand D."/>
            <person name="Rasmussen M.D."/>
            <person name="Reed L.K."/>
            <person name="Reenan R."/>
            <person name="Reily A."/>
            <person name="Remington K.A."/>
            <person name="Rieger T.T."/>
            <person name="Ritchie M.G."/>
            <person name="Robin C."/>
            <person name="Rogers Y.H."/>
            <person name="Rohde C."/>
            <person name="Rozas J."/>
            <person name="Rubenfield M.J."/>
            <person name="Ruiz A."/>
            <person name="Russo S."/>
            <person name="Salzberg S.L."/>
            <person name="Sanchez-Gracia A."/>
            <person name="Saranga D.J."/>
            <person name="Sato H."/>
            <person name="Schaeffer S.W."/>
            <person name="Schatz M.C."/>
            <person name="Schlenke T."/>
            <person name="Schwartz R."/>
            <person name="Segarra C."/>
            <person name="Singh R.S."/>
            <person name="Sirot L."/>
            <person name="Sirota M."/>
            <person name="Sisneros N.B."/>
            <person name="Smith C.D."/>
            <person name="Smith T.F."/>
            <person name="Spieth J."/>
            <person name="Stage D.E."/>
            <person name="Stark A."/>
            <person name="Stephan W."/>
            <person name="Strausberg R.L."/>
            <person name="Strempel S."/>
            <person name="Sturgill D."/>
            <person name="Sutton G."/>
            <person name="Sutton G.G."/>
            <person name="Tao W."/>
            <person name="Teichmann S."/>
            <person name="Tobari Y.N."/>
            <person name="Tomimura Y."/>
            <person name="Tsolas J.M."/>
            <person name="Valente V.L."/>
            <person name="Venter E."/>
            <person name="Venter J.C."/>
            <person name="Vicario S."/>
            <person name="Vieira F.G."/>
            <person name="Vilella A.J."/>
            <person name="Villasante A."/>
            <person name="Walenz B."/>
            <person name="Wang J."/>
            <person name="Wasserman M."/>
            <person name="Watts T."/>
            <person name="Wilson D."/>
            <person name="Wilson R.K."/>
            <person name="Wing R.A."/>
            <person name="Wolfner M.F."/>
            <person name="Wong A."/>
            <person name="Wong G.K."/>
            <person name="Wu C.I."/>
            <person name="Wu G."/>
            <person name="Yamamoto D."/>
            <person name="Yang H.P."/>
            <person name="Yang S.P."/>
            <person name="Yorke J.A."/>
            <person name="Yoshida K."/>
            <person name="Zdobnov E."/>
            <person name="Zhang P."/>
            <person name="Zhang Y."/>
            <person name="Zimin A.V."/>
            <person name="Baldwin J."/>
            <person name="Abdouelleil A."/>
            <person name="Abdulkadir J."/>
            <person name="Abebe A."/>
            <person name="Abera B."/>
            <person name="Abreu J."/>
            <person name="Acer S.C."/>
            <person name="Aftuck L."/>
            <person name="Alexander A."/>
            <person name="An P."/>
            <person name="Anderson E."/>
            <person name="Anderson S."/>
            <person name="Arachi H."/>
            <person name="Azer M."/>
            <person name="Bachantsang P."/>
            <person name="Barry A."/>
            <person name="Bayul T."/>
            <person name="Berlin A."/>
            <person name="Bessette D."/>
            <person name="Bloom T."/>
            <person name="Blye J."/>
            <person name="Boguslavskiy L."/>
            <person name="Bonnet C."/>
            <person name="Boukhgalter B."/>
            <person name="Bourzgui I."/>
            <person name="Brown A."/>
            <person name="Cahill P."/>
            <person name="Channer S."/>
            <person name="Cheshatsang Y."/>
            <person name="Chuda L."/>
            <person name="Citroen M."/>
            <person name="Collymore A."/>
            <person name="Cooke P."/>
            <person name="Costello M."/>
            <person name="D'Aco K."/>
            <person name="Daza R."/>
            <person name="De Haan G."/>
            <person name="DeGray S."/>
            <person name="DeMaso C."/>
            <person name="Dhargay N."/>
            <person name="Dooley K."/>
            <person name="Dooley E."/>
            <person name="Doricent M."/>
            <person name="Dorje P."/>
            <person name="Dorjee K."/>
            <person name="Dupes A."/>
            <person name="Elong R."/>
            <person name="Falk J."/>
            <person name="Farina A."/>
            <person name="Faro S."/>
            <person name="Ferguson D."/>
            <person name="Fisher S."/>
            <person name="Foley C.D."/>
            <person name="Franke A."/>
            <person name="Friedrich D."/>
            <person name="Gadbois L."/>
            <person name="Gearin G."/>
            <person name="Gearin C.R."/>
            <person name="Giannoukos G."/>
            <person name="Goode T."/>
            <person name="Graham J."/>
            <person name="Grandbois E."/>
            <person name="Grewal S."/>
            <person name="Gyaltsen K."/>
            <person name="Hafez N."/>
            <person name="Hagos B."/>
            <person name="Hall J."/>
            <person name="Henson C."/>
            <person name="Hollinger A."/>
            <person name="Honan T."/>
            <person name="Huard M.D."/>
            <person name="Hughes L."/>
            <person name="Hurhula B."/>
            <person name="Husby M.E."/>
            <person name="Kamat A."/>
            <person name="Kanga B."/>
            <person name="Kashin S."/>
            <person name="Khazanovich D."/>
            <person name="Kisner P."/>
            <person name="Lance K."/>
            <person name="Lara M."/>
            <person name="Lee W."/>
            <person name="Lennon N."/>
            <person name="Letendre F."/>
            <person name="LeVine R."/>
            <person name="Lipovsky A."/>
            <person name="Liu X."/>
            <person name="Liu J."/>
            <person name="Liu S."/>
            <person name="Lokyitsang T."/>
            <person name="Lokyitsang Y."/>
            <person name="Lubonja R."/>
            <person name="Lui A."/>
            <person name="MacDonald P."/>
            <person name="Magnisalis V."/>
            <person name="Maru K."/>
            <person name="Matthews C."/>
            <person name="McCusker W."/>
            <person name="McDonough S."/>
            <person name="Mehta T."/>
            <person name="Meldrim J."/>
            <person name="Meneus L."/>
            <person name="Mihai O."/>
            <person name="Mihalev A."/>
            <person name="Mihova T."/>
            <person name="Mittelman R."/>
            <person name="Mlenga V."/>
            <person name="Montmayeur A."/>
            <person name="Mulrain L."/>
            <person name="Navidi A."/>
            <person name="Naylor J."/>
            <person name="Negash T."/>
            <person name="Nguyen T."/>
            <person name="Nguyen N."/>
            <person name="Nicol R."/>
            <person name="Norbu C."/>
            <person name="Norbu N."/>
            <person name="Novod N."/>
            <person name="O'Neill B."/>
            <person name="Osman S."/>
            <person name="Markiewicz E."/>
            <person name="Oyono O.L."/>
            <person name="Patti C."/>
            <person name="Phunkhang P."/>
            <person name="Pierre F."/>
            <person name="Priest M."/>
            <person name="Raghuraman S."/>
            <person name="Rege F."/>
            <person name="Reyes R."/>
            <person name="Rise C."/>
            <person name="Rogov P."/>
            <person name="Ross K."/>
            <person name="Ryan E."/>
            <person name="Settipalli S."/>
            <person name="Shea T."/>
            <person name="Sherpa N."/>
            <person name="Shi L."/>
            <person name="Shih D."/>
            <person name="Sparrow T."/>
            <person name="Spaulding J."/>
            <person name="Stalker J."/>
            <person name="Stange-Thomann N."/>
            <person name="Stavropoulos S."/>
            <person name="Stone C."/>
            <person name="Strader C."/>
            <person name="Tesfaye S."/>
            <person name="Thomson T."/>
            <person name="Thoulutsang Y."/>
            <person name="Thoulutsang D."/>
            <person name="Topham K."/>
            <person name="Topping I."/>
            <person name="Tsamla T."/>
            <person name="Vassiliev H."/>
            <person name="Vo A."/>
            <person name="Wangchuk T."/>
            <person name="Wangdi T."/>
            <person name="Weiand M."/>
            <person name="Wilkinson J."/>
            <person name="Wilson A."/>
            <person name="Yadav S."/>
            <person name="Young G."/>
            <person name="Yu Q."/>
            <person name="Zembek L."/>
            <person name="Zhong D."/>
            <person name="Zimmer A."/>
            <person name="Zwirko Z."/>
            <person name="Jaffe D.B."/>
            <person name="Alvarez P."/>
            <person name="Brockman W."/>
            <person name="Butler J."/>
            <person name="Chin C."/>
            <person name="Gnerre S."/>
            <person name="Grabherr M."/>
            <person name="Kleber M."/>
            <person name="Mauceli E."/>
            <person name="MacCallum I."/>
        </authorList>
    </citation>
    <scope>NUCLEOTIDE SEQUENCE [LARGE SCALE GENOMIC DNA]</scope>
    <source>
        <strain evidence="13">Tucson 14024-0371.13</strain>
    </source>
</reference>
<proteinExistence type="inferred from homology"/>
<feature type="coiled-coil region" evidence="7">
    <location>
        <begin position="137"/>
        <end position="164"/>
    </location>
</feature>
<dbReference type="InterPro" id="IPR013122">
    <property type="entry name" value="PKD1_2_channel"/>
</dbReference>
<evidence type="ECO:0000256" key="2">
    <source>
        <dbReference type="ARBA" id="ARBA00007200"/>
    </source>
</evidence>
<feature type="region of interest" description="Disordered" evidence="8">
    <location>
        <begin position="761"/>
        <end position="805"/>
    </location>
</feature>
<dbReference type="FunCoup" id="B3M7J9">
    <property type="interactions" value="37"/>
</dbReference>
<keyword evidence="4 9" id="KW-1133">Transmembrane helix</keyword>
<dbReference type="GO" id="GO:0070417">
    <property type="term" value="P:cellular response to cold"/>
    <property type="evidence" value="ECO:0007669"/>
    <property type="project" value="EnsemblMetazoa"/>
</dbReference>
<comment type="subcellular location">
    <subcellularLocation>
        <location evidence="1">Membrane</location>
        <topology evidence="1">Multi-pass membrane protein</topology>
    </subcellularLocation>
</comment>
<feature type="domain" description="Polycystin cation channel PKD1/PKD2" evidence="10">
    <location>
        <begin position="420"/>
        <end position="638"/>
    </location>
</feature>
<dbReference type="HOGENOM" id="CLU_022967_0_0_1"/>
<keyword evidence="7" id="KW-0175">Coiled coil</keyword>
<evidence type="ECO:0000256" key="5">
    <source>
        <dbReference type="ARBA" id="ARBA00023136"/>
    </source>
</evidence>
<dbReference type="eggNOG" id="KOG3599">
    <property type="taxonomic scope" value="Eukaryota"/>
</dbReference>
<feature type="domain" description="Polycystin" evidence="11">
    <location>
        <begin position="223"/>
        <end position="416"/>
    </location>
</feature>
<dbReference type="PRINTS" id="PR01433">
    <property type="entry name" value="POLYCYSTIN2"/>
</dbReference>
<feature type="transmembrane region" description="Helical" evidence="9">
    <location>
        <begin position="614"/>
        <end position="636"/>
    </location>
</feature>
<evidence type="ECO:0000313" key="13">
    <source>
        <dbReference type="Proteomes" id="UP000007801"/>
    </source>
</evidence>
<feature type="transmembrane region" description="Helical" evidence="9">
    <location>
        <begin position="216"/>
        <end position="236"/>
    </location>
</feature>
<dbReference type="GO" id="GO:0050976">
    <property type="term" value="P:detection of mechanical stimulus involved in sensory perception of touch"/>
    <property type="evidence" value="ECO:0007669"/>
    <property type="project" value="EnsemblMetazoa"/>
</dbReference>
<feature type="compositionally biased region" description="Acidic residues" evidence="8">
    <location>
        <begin position="761"/>
        <end position="784"/>
    </location>
</feature>
<feature type="transmembrane region" description="Helical" evidence="9">
    <location>
        <begin position="512"/>
        <end position="532"/>
    </location>
</feature>
<evidence type="ECO:0000256" key="4">
    <source>
        <dbReference type="ARBA" id="ARBA00022989"/>
    </source>
</evidence>
<dbReference type="STRING" id="7217.B3M7J9"/>
<feature type="transmembrane region" description="Helical" evidence="9">
    <location>
        <begin position="182"/>
        <end position="204"/>
    </location>
</feature>
<sequence length="805" mass="93877">MQKIKGGPFLKKMFDEMQAKRNGTLKPSSRKLFIYTGHDSTVVNILSALKVWERQLPRYSSMILFELHKNKTTGCAFCIWKFSGFSHEPVKVNKMMIVFISVCLVQIVIVVPIKFAIISLDAALWPPHQATISTDSIARVETLMGNLRRKLQSLKSQLMITERHRYERLNLKYRLITEELRVFGRLFFILLIFVLVIFDNLLYYNNKITQDLFQHNHTGTVGLSTVFLLPNIYLFLESSIIRAFTERGDFGGAPWVHAESTKMLGSVRLRQLRTVDRHVGLQDPVFDVRDYSEGWKLPYAREAYTDKFWKIHQPWVMRESTVSEHILFRINHYGHFISYPESIGYQNLLSDSRKKSLIILRYLKRKSWLDRNTSALFIDFTLYNADGNVFSVCTLWLEQFPFGSSVTHMTVDSVVFVERMRDFSSFGMLVLFIFLICWLQFAKLFFAKVWYEPGRLRNIWTKLDAITLTFSVLLVGAMARRDKLVQQMIRDLETSVNVEFIDFQRPLRFNDACNVFMGFTVALITLRLWRVMQFARTFQLFNKTLRMAGGTLVSTFIVTAVFLMSIGTSAVVTNGNFSPTVNNLKTGIISVASFSFGYSIALRDFLRGGKWLGIVLYAVLGFVVKALLLNMIMSMLERHLADAKAQRDRKNIHRITYWEFLRVEYADAIKFIMKLFHRKRGYRRNNRTVAQNIQRKLYNQERIGPKAKRRKNFSFTFESREPVDQKFLQLLYRERIEKTFVVFAILKTQIELLERLKFGDEEGNLSESEEENISEEEMDPEPDPEPPPPPPPPPPPWHHGIVINR</sequence>
<evidence type="ECO:0000256" key="9">
    <source>
        <dbReference type="SAM" id="Phobius"/>
    </source>
</evidence>
<name>B3M7J9_DROAN</name>
<dbReference type="Proteomes" id="UP000007801">
    <property type="component" value="Unassembled WGS sequence"/>
</dbReference>
<feature type="compositionally biased region" description="Pro residues" evidence="8">
    <location>
        <begin position="785"/>
        <end position="797"/>
    </location>
</feature>
<dbReference type="GO" id="GO:0050960">
    <property type="term" value="P:detection of temperature stimulus involved in thermoception"/>
    <property type="evidence" value="ECO:0007669"/>
    <property type="project" value="EnsemblMetazoa"/>
</dbReference>
<feature type="transmembrane region" description="Helical" evidence="9">
    <location>
        <begin position="552"/>
        <end position="572"/>
    </location>
</feature>
<dbReference type="Gene3D" id="3.40.50.1240">
    <property type="entry name" value="Phosphoglycerate mutase-like"/>
    <property type="match status" value="1"/>
</dbReference>
<evidence type="ECO:0000256" key="8">
    <source>
        <dbReference type="SAM" id="MobiDB-lite"/>
    </source>
</evidence>
<dbReference type="InterPro" id="IPR046791">
    <property type="entry name" value="Polycystin_dom"/>
</dbReference>
<dbReference type="GO" id="GO:0016020">
    <property type="term" value="C:membrane"/>
    <property type="evidence" value="ECO:0007669"/>
    <property type="project" value="UniProtKB-SubCell"/>
</dbReference>
<evidence type="ECO:0000256" key="7">
    <source>
        <dbReference type="SAM" id="Coils"/>
    </source>
</evidence>
<dbReference type="EMBL" id="CH902618">
    <property type="protein sequence ID" value="EDV40927.2"/>
    <property type="molecule type" value="Genomic_DNA"/>
</dbReference>
<dbReference type="PROSITE" id="PS00778">
    <property type="entry name" value="HIS_ACID_PHOSPHAT_2"/>
    <property type="match status" value="1"/>
</dbReference>